<comment type="caution">
    <text evidence="4">The sequence shown here is derived from an EMBL/GenBank/DDBJ whole genome shotgun (WGS) entry which is preliminary data.</text>
</comment>
<dbReference type="PANTHER" id="PTHR24180:SF45">
    <property type="entry name" value="POLY [ADP-RIBOSE] POLYMERASE TANKYRASE"/>
    <property type="match status" value="1"/>
</dbReference>
<dbReference type="EMBL" id="JAELUQ010000002">
    <property type="protein sequence ID" value="KAG7419845.1"/>
    <property type="molecule type" value="Genomic_DNA"/>
</dbReference>
<protein>
    <submittedName>
        <fullName evidence="4">Myotrophin</fullName>
    </submittedName>
</protein>
<name>A0A8J5PA20_FUSOX</name>
<keyword evidence="1" id="KW-0677">Repeat</keyword>
<dbReference type="Proteomes" id="UP000694050">
    <property type="component" value="Unassembled WGS sequence"/>
</dbReference>
<dbReference type="AlphaFoldDB" id="A0A8J5PA20"/>
<evidence type="ECO:0000256" key="1">
    <source>
        <dbReference type="ARBA" id="ARBA00022737"/>
    </source>
</evidence>
<proteinExistence type="predicted"/>
<reference evidence="4" key="1">
    <citation type="submission" date="2021-04" db="EMBL/GenBank/DDBJ databases">
        <title>First draft genome resource for Brassicaceae pathogens Fusarium oxysporum f. sp. raphani and Fusarium oxysporum f. sp. rapae.</title>
        <authorList>
            <person name="Asai S."/>
        </authorList>
    </citation>
    <scope>NUCLEOTIDE SEQUENCE</scope>
    <source>
        <strain evidence="4">Tf1208</strain>
    </source>
</reference>
<dbReference type="Pfam" id="PF12796">
    <property type="entry name" value="Ank_2"/>
    <property type="match status" value="1"/>
</dbReference>
<feature type="repeat" description="ANK" evidence="3">
    <location>
        <begin position="241"/>
        <end position="273"/>
    </location>
</feature>
<dbReference type="PROSITE" id="PS50297">
    <property type="entry name" value="ANK_REP_REGION"/>
    <property type="match status" value="1"/>
</dbReference>
<organism evidence="4 5">
    <name type="scientific">Fusarium oxysporum f. sp. rapae</name>
    <dbReference type="NCBI Taxonomy" id="485398"/>
    <lineage>
        <taxon>Eukaryota</taxon>
        <taxon>Fungi</taxon>
        <taxon>Dikarya</taxon>
        <taxon>Ascomycota</taxon>
        <taxon>Pezizomycotina</taxon>
        <taxon>Sordariomycetes</taxon>
        <taxon>Hypocreomycetidae</taxon>
        <taxon>Hypocreales</taxon>
        <taxon>Nectriaceae</taxon>
        <taxon>Fusarium</taxon>
        <taxon>Fusarium oxysporum species complex</taxon>
    </lineage>
</organism>
<evidence type="ECO:0000256" key="3">
    <source>
        <dbReference type="PROSITE-ProRule" id="PRU00023"/>
    </source>
</evidence>
<evidence type="ECO:0000256" key="2">
    <source>
        <dbReference type="ARBA" id="ARBA00023043"/>
    </source>
</evidence>
<dbReference type="PROSITE" id="PS50088">
    <property type="entry name" value="ANK_REPEAT"/>
    <property type="match status" value="1"/>
</dbReference>
<evidence type="ECO:0000313" key="4">
    <source>
        <dbReference type="EMBL" id="KAG7419845.1"/>
    </source>
</evidence>
<evidence type="ECO:0000313" key="5">
    <source>
        <dbReference type="Proteomes" id="UP000694050"/>
    </source>
</evidence>
<gene>
    <name evidence="4" type="primary">MTPN</name>
    <name evidence="4" type="ORF">Forpe1208_v003643</name>
</gene>
<dbReference type="InterPro" id="IPR002110">
    <property type="entry name" value="Ankyrin_rpt"/>
</dbReference>
<accession>A0A8J5PA20</accession>
<dbReference type="InterPro" id="IPR051637">
    <property type="entry name" value="Ank_repeat_dom-contain_49"/>
</dbReference>
<dbReference type="PANTHER" id="PTHR24180">
    <property type="entry name" value="CYCLIN-DEPENDENT KINASE INHIBITOR 2C-RELATED"/>
    <property type="match status" value="1"/>
</dbReference>
<keyword evidence="2 3" id="KW-0040">ANK repeat</keyword>
<sequence>MYGVPKAIVAGIGFMVDETGFELLSTLRTETIKSLISLEEARGRLIELHRSDKFFRNHKDPAGNTYIHTLLRVPWNWRQDDQFGLLHTLVTECEMTLTDETQSFLVQCAEWIGEGRHLALLEAILSYGFDATAIHASPFEKWPAPCSTDWYGGGCTPDPFFVEYIGTILKYSPSYSGSTNLHNVLLNGSLDSAADWLHRSQPLERNVNFLGQTPLHIATTCPKLCQLVLEAGHDMNVRDKYGTTPLMYAAAMGQTEVTKLLISRGANPALRDSRLNWMFLDYAFFCDQWHLAMEALLVIQTKFNSRVFQSYVRCAIMSTLGHQNALTEEVTFLPKLIEFCDEVNFTFEDDGIKDNNLMHYARTLETASTLVRCGFNSFNQKNSEGKLPINSLYNCCNAPLIRFCLENGTDVSNMSQDGRSIFFELLPQLSSFDWLTWDVIDGIKLCLSAGADPFAADNCTCPCSPDGCHIASKLGLEFSPFSFLSGIPDPVWVLEFISLVEDYRGLRAAEKLLLSLHRRIRCDRTDISIAHVCCHRGRAIGRIGFQDRSLQSEDIEDILDEENDFIDVLDTEMRELASFTFSKLLTEFITHLKVKYNTHLENTRRKREKVLAESKSKGQVSSNQ</sequence>
<dbReference type="SMART" id="SM00248">
    <property type="entry name" value="ANK"/>
    <property type="match status" value="2"/>
</dbReference>